<evidence type="ECO:0000256" key="6">
    <source>
        <dbReference type="ARBA" id="ARBA00022777"/>
    </source>
</evidence>
<dbReference type="HAMAP" id="MF_00020">
    <property type="entry name" value="Acetate_kinase"/>
    <property type="match status" value="1"/>
</dbReference>
<dbReference type="UniPathway" id="UPA00340">
    <property type="reaction ID" value="UER00458"/>
</dbReference>
<accession>A0A062VFD1</accession>
<dbReference type="Proteomes" id="UP000027100">
    <property type="component" value="Unassembled WGS sequence"/>
</dbReference>
<keyword evidence="8 9" id="KW-0460">Magnesium</keyword>
<comment type="pathway">
    <text evidence="9">Metabolic intermediate biosynthesis; acetyl-CoA biosynthesis; acetyl-CoA from acetate: step 1/2.</text>
</comment>
<evidence type="ECO:0000256" key="5">
    <source>
        <dbReference type="ARBA" id="ARBA00022741"/>
    </source>
</evidence>
<reference evidence="11 12" key="1">
    <citation type="journal article" date="2014" name="Antonie Van Leeuwenhoek">
        <title>Hyphomonas beringensis sp. nov. and Hyphomonas chukchiensis sp. nov., isolated from surface seawater of the Bering Sea and Chukchi Sea.</title>
        <authorList>
            <person name="Li C."/>
            <person name="Lai Q."/>
            <person name="Li G."/>
            <person name="Dong C."/>
            <person name="Wang J."/>
            <person name="Liao Y."/>
            <person name="Shao Z."/>
        </authorList>
    </citation>
    <scope>NUCLEOTIDE SEQUENCE [LARGE SCALE GENOMIC DNA]</scope>
    <source>
        <strain evidence="11 12">PS728</strain>
    </source>
</reference>
<dbReference type="eggNOG" id="COG0282">
    <property type="taxonomic scope" value="Bacteria"/>
</dbReference>
<organism evidence="11 12">
    <name type="scientific">Hyphomonas polymorpha PS728</name>
    <dbReference type="NCBI Taxonomy" id="1280954"/>
    <lineage>
        <taxon>Bacteria</taxon>
        <taxon>Pseudomonadati</taxon>
        <taxon>Pseudomonadota</taxon>
        <taxon>Alphaproteobacteria</taxon>
        <taxon>Hyphomonadales</taxon>
        <taxon>Hyphomonadaceae</taxon>
        <taxon>Hyphomonas</taxon>
    </lineage>
</organism>
<dbReference type="PRINTS" id="PR00471">
    <property type="entry name" value="ACETATEKNASE"/>
</dbReference>
<evidence type="ECO:0000256" key="9">
    <source>
        <dbReference type="HAMAP-Rule" id="MF_00020"/>
    </source>
</evidence>
<dbReference type="PIRSF" id="PIRSF000722">
    <property type="entry name" value="Acetate_prop_kin"/>
    <property type="match status" value="1"/>
</dbReference>
<dbReference type="EMBL" id="ARYM01000007">
    <property type="protein sequence ID" value="KCZ99072.1"/>
    <property type="molecule type" value="Genomic_DNA"/>
</dbReference>
<dbReference type="SUPFAM" id="SSF53067">
    <property type="entry name" value="Actin-like ATPase domain"/>
    <property type="match status" value="2"/>
</dbReference>
<dbReference type="InterPro" id="IPR004372">
    <property type="entry name" value="Ac/propionate_kinase"/>
</dbReference>
<feature type="site" description="Transition state stabilizer" evidence="9">
    <location>
        <position position="184"/>
    </location>
</feature>
<dbReference type="AlphaFoldDB" id="A0A062VFD1"/>
<dbReference type="Pfam" id="PF00871">
    <property type="entry name" value="Acetate_kinase"/>
    <property type="match status" value="1"/>
</dbReference>
<dbReference type="PANTHER" id="PTHR21060">
    <property type="entry name" value="ACETATE KINASE"/>
    <property type="match status" value="1"/>
</dbReference>
<feature type="binding site" evidence="9">
    <location>
        <position position="382"/>
    </location>
    <ligand>
        <name>Mg(2+)</name>
        <dbReference type="ChEBI" id="CHEBI:18420"/>
    </ligand>
</feature>
<evidence type="ECO:0000256" key="4">
    <source>
        <dbReference type="ARBA" id="ARBA00022723"/>
    </source>
</evidence>
<feature type="binding site" evidence="9">
    <location>
        <begin position="331"/>
        <end position="335"/>
    </location>
    <ligand>
        <name>ATP</name>
        <dbReference type="ChEBI" id="CHEBI:30616"/>
    </ligand>
</feature>
<dbReference type="PATRIC" id="fig|1280954.3.peg.1542"/>
<dbReference type="OrthoDB" id="9802453at2"/>
<comment type="similarity">
    <text evidence="1 9 10">Belongs to the acetokinase family.</text>
</comment>
<dbReference type="PROSITE" id="PS01076">
    <property type="entry name" value="ACETATE_KINASE_2"/>
    <property type="match status" value="1"/>
</dbReference>
<evidence type="ECO:0000256" key="8">
    <source>
        <dbReference type="ARBA" id="ARBA00022842"/>
    </source>
</evidence>
<dbReference type="RefSeq" id="WP_035596518.1">
    <property type="nucleotide sequence ID" value="NZ_ARYM01000007.1"/>
</dbReference>
<feature type="binding site" evidence="9">
    <location>
        <position position="96"/>
    </location>
    <ligand>
        <name>substrate</name>
    </ligand>
</feature>
<dbReference type="GO" id="GO:0005829">
    <property type="term" value="C:cytosol"/>
    <property type="evidence" value="ECO:0007669"/>
    <property type="project" value="TreeGrafter"/>
</dbReference>
<keyword evidence="5 9" id="KW-0547">Nucleotide-binding</keyword>
<evidence type="ECO:0000313" key="12">
    <source>
        <dbReference type="Proteomes" id="UP000027100"/>
    </source>
</evidence>
<keyword evidence="12" id="KW-1185">Reference proteome</keyword>
<feature type="active site" description="Proton donor/acceptor" evidence="9">
    <location>
        <position position="153"/>
    </location>
</feature>
<dbReference type="GO" id="GO:0006083">
    <property type="term" value="P:acetate metabolic process"/>
    <property type="evidence" value="ECO:0007669"/>
    <property type="project" value="TreeGrafter"/>
</dbReference>
<sequence length="403" mass="42064">MSGVLIATLNSGSSSIKIAAYSFEGNNRAGVELLRANLSGLPAAPQLSAKSANPETAERFLAAADISNLDPKILAPRLLAATEAALGVPVHALGHRVVQGGAGIVDSRRATPDMLDHLETLCPLAPDHQPHNLSAVRAVAAKRSDLFQTLSFDTAFHRMQPRLAQLYAIPRALSETGIIRYGYHGLSYANIARRLRDLFPDRPHRRTLALHLGSGASLCAILDGRSIATSMGFSAISGVPMSTRAGDIDAGAILYLLSERQMSPEDVSIMLRKQSGLLGVSGVSGDLRTVEASGTPEAEEAISLFIYRIVRECGSLIAALGGLDAIVFTAGIGENSHRVRAGIADGLSWAGVVIDPAANRAGAPLLSPPDAPVSVAVVPADEESEIALGCLSVYESSCPGSSI</sequence>
<comment type="subunit">
    <text evidence="9">Homodimer.</text>
</comment>
<feature type="binding site" evidence="9">
    <location>
        <position position="10"/>
    </location>
    <ligand>
        <name>Mg(2+)</name>
        <dbReference type="ChEBI" id="CHEBI:18420"/>
    </ligand>
</feature>
<dbReference type="EC" id="2.7.2.1" evidence="9"/>
<evidence type="ECO:0000256" key="2">
    <source>
        <dbReference type="ARBA" id="ARBA00022490"/>
    </source>
</evidence>
<feature type="binding site" evidence="9">
    <location>
        <begin position="286"/>
        <end position="288"/>
    </location>
    <ligand>
        <name>ATP</name>
        <dbReference type="ChEBI" id="CHEBI:30616"/>
    </ligand>
</feature>
<comment type="cofactor">
    <cofactor evidence="9">
        <name>Mg(2+)</name>
        <dbReference type="ChEBI" id="CHEBI:18420"/>
    </cofactor>
    <cofactor evidence="9">
        <name>Mn(2+)</name>
        <dbReference type="ChEBI" id="CHEBI:29035"/>
    </cofactor>
    <text evidence="9">Mg(2+). Can also accept Mn(2+).</text>
</comment>
<keyword evidence="2 9" id="KW-0963">Cytoplasm</keyword>
<evidence type="ECO:0000313" key="11">
    <source>
        <dbReference type="EMBL" id="KCZ99072.1"/>
    </source>
</evidence>
<keyword evidence="4 9" id="KW-0479">Metal-binding</keyword>
<dbReference type="STRING" id="1280954.HPO_07592"/>
<evidence type="ECO:0000256" key="1">
    <source>
        <dbReference type="ARBA" id="ARBA00008748"/>
    </source>
</evidence>
<name>A0A062VFD1_9PROT</name>
<keyword evidence="3 9" id="KW-0808">Transferase</keyword>
<evidence type="ECO:0000256" key="10">
    <source>
        <dbReference type="RuleBase" id="RU003835"/>
    </source>
</evidence>
<protein>
    <recommendedName>
        <fullName evidence="9">Acetate kinase</fullName>
        <ecNumber evidence="9">2.7.2.1</ecNumber>
    </recommendedName>
    <alternativeName>
        <fullName evidence="9">Acetokinase</fullName>
    </alternativeName>
</protein>
<comment type="function">
    <text evidence="9">Catalyzes the formation of acetyl phosphate from acetate and ATP. Can also catalyze the reverse reaction.</text>
</comment>
<dbReference type="PANTHER" id="PTHR21060:SF21">
    <property type="entry name" value="ACETATE KINASE"/>
    <property type="match status" value="1"/>
</dbReference>
<dbReference type="InterPro" id="IPR000890">
    <property type="entry name" value="Aliphatic_acid_kin_short-chain"/>
</dbReference>
<evidence type="ECO:0000256" key="7">
    <source>
        <dbReference type="ARBA" id="ARBA00022840"/>
    </source>
</evidence>
<dbReference type="InterPro" id="IPR043129">
    <property type="entry name" value="ATPase_NBD"/>
</dbReference>
<comment type="subcellular location">
    <subcellularLocation>
        <location evidence="9">Cytoplasm</location>
    </subcellularLocation>
</comment>
<comment type="catalytic activity">
    <reaction evidence="9">
        <text>acetate + ATP = acetyl phosphate + ADP</text>
        <dbReference type="Rhea" id="RHEA:11352"/>
        <dbReference type="ChEBI" id="CHEBI:22191"/>
        <dbReference type="ChEBI" id="CHEBI:30089"/>
        <dbReference type="ChEBI" id="CHEBI:30616"/>
        <dbReference type="ChEBI" id="CHEBI:456216"/>
        <dbReference type="EC" id="2.7.2.1"/>
    </reaction>
</comment>
<dbReference type="InterPro" id="IPR023865">
    <property type="entry name" value="Aliphatic_acid_kinase_CS"/>
</dbReference>
<keyword evidence="7 9" id="KW-0067">ATP-binding</keyword>
<dbReference type="GO" id="GO:0000287">
    <property type="term" value="F:magnesium ion binding"/>
    <property type="evidence" value="ECO:0007669"/>
    <property type="project" value="UniProtKB-UniRule"/>
</dbReference>
<feature type="binding site" evidence="9">
    <location>
        <position position="17"/>
    </location>
    <ligand>
        <name>ATP</name>
        <dbReference type="ChEBI" id="CHEBI:30616"/>
    </ligand>
</feature>
<dbReference type="GO" id="GO:0005524">
    <property type="term" value="F:ATP binding"/>
    <property type="evidence" value="ECO:0007669"/>
    <property type="project" value="UniProtKB-KW"/>
</dbReference>
<gene>
    <name evidence="9" type="primary">ackA</name>
    <name evidence="11" type="ORF">HPO_07592</name>
</gene>
<feature type="site" description="Transition state stabilizer" evidence="9">
    <location>
        <position position="244"/>
    </location>
</feature>
<dbReference type="Gene3D" id="3.30.420.40">
    <property type="match status" value="2"/>
</dbReference>
<dbReference type="GO" id="GO:0006085">
    <property type="term" value="P:acetyl-CoA biosynthetic process"/>
    <property type="evidence" value="ECO:0007669"/>
    <property type="project" value="UniProtKB-UniRule"/>
</dbReference>
<dbReference type="GO" id="GO:0008776">
    <property type="term" value="F:acetate kinase activity"/>
    <property type="evidence" value="ECO:0007669"/>
    <property type="project" value="UniProtKB-UniRule"/>
</dbReference>
<feature type="binding site" evidence="9">
    <location>
        <begin position="211"/>
        <end position="215"/>
    </location>
    <ligand>
        <name>ATP</name>
        <dbReference type="ChEBI" id="CHEBI:30616"/>
    </ligand>
</feature>
<keyword evidence="6 9" id="KW-0418">Kinase</keyword>
<proteinExistence type="inferred from homology"/>
<comment type="caution">
    <text evidence="11">The sequence shown here is derived from an EMBL/GenBank/DDBJ whole genome shotgun (WGS) entry which is preliminary data.</text>
</comment>
<evidence type="ECO:0000256" key="3">
    <source>
        <dbReference type="ARBA" id="ARBA00022679"/>
    </source>
</evidence>